<evidence type="ECO:0000313" key="5">
    <source>
        <dbReference type="EMBL" id="CAD6517904.1"/>
    </source>
</evidence>
<evidence type="ECO:0000313" key="6">
    <source>
        <dbReference type="Proteomes" id="UP000656319"/>
    </source>
</evidence>
<dbReference type="EMBL" id="CAJHCQ010000002">
    <property type="protein sequence ID" value="CAD6517904.1"/>
    <property type="molecule type" value="Genomic_DNA"/>
</dbReference>
<keyword evidence="2" id="KW-0238">DNA-binding</keyword>
<dbReference type="SMART" id="SM00347">
    <property type="entry name" value="HTH_MARR"/>
    <property type="match status" value="1"/>
</dbReference>
<proteinExistence type="predicted"/>
<dbReference type="PANTHER" id="PTHR33164:SF57">
    <property type="entry name" value="MARR-FAMILY TRANSCRIPTIONAL REGULATOR"/>
    <property type="match status" value="1"/>
</dbReference>
<dbReference type="InterPro" id="IPR000835">
    <property type="entry name" value="HTH_MarR-typ"/>
</dbReference>
<keyword evidence="3" id="KW-0804">Transcription</keyword>
<dbReference type="PROSITE" id="PS01117">
    <property type="entry name" value="HTH_MARR_1"/>
    <property type="match status" value="1"/>
</dbReference>
<feature type="domain" description="HTH marR-type" evidence="4">
    <location>
        <begin position="16"/>
        <end position="152"/>
    </location>
</feature>
<dbReference type="InterPro" id="IPR036390">
    <property type="entry name" value="WH_DNA-bd_sf"/>
</dbReference>
<sequence length="163" mass="18074">MSSRKNVQDTHISERIRELHLALISIVSVMNRPELDEKMVREAGISLDRALFPLLVLVERLGPIGVVDLAGRVGRDHTTVSRQVGKLESHGLVERRAGAEDGRVRQVVVTPKGQAMTDAVDAARDRLGQSLFARWEQTEIDELVRLMRKFADDIEIQASGAGT</sequence>
<keyword evidence="1" id="KW-0805">Transcription regulation</keyword>
<evidence type="ECO:0000259" key="4">
    <source>
        <dbReference type="PROSITE" id="PS50995"/>
    </source>
</evidence>
<dbReference type="Gene3D" id="1.10.10.10">
    <property type="entry name" value="Winged helix-like DNA-binding domain superfamily/Winged helix DNA-binding domain"/>
    <property type="match status" value="1"/>
</dbReference>
<dbReference type="PRINTS" id="PR00598">
    <property type="entry name" value="HTHMARR"/>
</dbReference>
<dbReference type="Proteomes" id="UP000656319">
    <property type="component" value="Unassembled WGS sequence"/>
</dbReference>
<dbReference type="InterPro" id="IPR039422">
    <property type="entry name" value="MarR/SlyA-like"/>
</dbReference>
<dbReference type="Pfam" id="PF01047">
    <property type="entry name" value="MarR"/>
    <property type="match status" value="1"/>
</dbReference>
<dbReference type="InterPro" id="IPR023187">
    <property type="entry name" value="Tscrpt_reg_MarR-type_CS"/>
</dbReference>
<dbReference type="PROSITE" id="PS50995">
    <property type="entry name" value="HTH_MARR_2"/>
    <property type="match status" value="1"/>
</dbReference>
<dbReference type="PANTHER" id="PTHR33164">
    <property type="entry name" value="TRANSCRIPTIONAL REGULATOR, MARR FAMILY"/>
    <property type="match status" value="1"/>
</dbReference>
<comment type="caution">
    <text evidence="5">The sequence shown here is derived from an EMBL/GenBank/DDBJ whole genome shotgun (WGS) entry which is preliminary data.</text>
</comment>
<protein>
    <recommendedName>
        <fullName evidence="4">HTH marR-type domain-containing protein</fullName>
    </recommendedName>
</protein>
<evidence type="ECO:0000256" key="1">
    <source>
        <dbReference type="ARBA" id="ARBA00023015"/>
    </source>
</evidence>
<keyword evidence="6" id="KW-1185">Reference proteome</keyword>
<gene>
    <name evidence="5" type="ORF">LMG27952_00917</name>
</gene>
<dbReference type="RefSeq" id="WP_201694722.1">
    <property type="nucleotide sequence ID" value="NZ_CAJHCQ010000002.1"/>
</dbReference>
<organism evidence="5 6">
    <name type="scientific">Paraburkholderia hiiakae</name>
    <dbReference type="NCBI Taxonomy" id="1081782"/>
    <lineage>
        <taxon>Bacteria</taxon>
        <taxon>Pseudomonadati</taxon>
        <taxon>Pseudomonadota</taxon>
        <taxon>Betaproteobacteria</taxon>
        <taxon>Burkholderiales</taxon>
        <taxon>Burkholderiaceae</taxon>
        <taxon>Paraburkholderia</taxon>
    </lineage>
</organism>
<dbReference type="InterPro" id="IPR036388">
    <property type="entry name" value="WH-like_DNA-bd_sf"/>
</dbReference>
<evidence type="ECO:0000256" key="3">
    <source>
        <dbReference type="ARBA" id="ARBA00023163"/>
    </source>
</evidence>
<reference evidence="5 6" key="1">
    <citation type="submission" date="2020-10" db="EMBL/GenBank/DDBJ databases">
        <authorList>
            <person name="Peeters C."/>
        </authorList>
    </citation>
    <scope>NUCLEOTIDE SEQUENCE [LARGE SCALE GENOMIC DNA]</scope>
    <source>
        <strain evidence="5 6">LMG 27952</strain>
    </source>
</reference>
<dbReference type="SUPFAM" id="SSF46785">
    <property type="entry name" value="Winged helix' DNA-binding domain"/>
    <property type="match status" value="1"/>
</dbReference>
<evidence type="ECO:0000256" key="2">
    <source>
        <dbReference type="ARBA" id="ARBA00023125"/>
    </source>
</evidence>
<accession>A0ABN7HGU5</accession>
<name>A0ABN7HGU5_9BURK</name>